<accession>A0A380P1P2</accession>
<sequence length="84" mass="9845">MTNIDLIILIITQVLTTFVQLLKNWLTRQEGRFAWGDDPQLRQLHLDVPIYYYGTNPETDDFMQPILNALPKVQPLMHTIMMNS</sequence>
<evidence type="ECO:0000313" key="2">
    <source>
        <dbReference type="EMBL" id="SUP58817.1"/>
    </source>
</evidence>
<proteinExistence type="predicted"/>
<dbReference type="EC" id="6.3.2.8" evidence="2"/>
<dbReference type="Proteomes" id="UP000254621">
    <property type="component" value="Unassembled WGS sequence"/>
</dbReference>
<evidence type="ECO:0000313" key="3">
    <source>
        <dbReference type="Proteomes" id="UP000254621"/>
    </source>
</evidence>
<keyword evidence="1" id="KW-0812">Transmembrane</keyword>
<evidence type="ECO:0000256" key="1">
    <source>
        <dbReference type="SAM" id="Phobius"/>
    </source>
</evidence>
<feature type="transmembrane region" description="Helical" evidence="1">
    <location>
        <begin position="6"/>
        <end position="26"/>
    </location>
</feature>
<reference evidence="2 3" key="1">
    <citation type="submission" date="2018-06" db="EMBL/GenBank/DDBJ databases">
        <authorList>
            <consortium name="Pathogen Informatics"/>
            <person name="Doyle S."/>
        </authorList>
    </citation>
    <scope>NUCLEOTIDE SEQUENCE [LARGE SCALE GENOMIC DNA]</scope>
    <source>
        <strain evidence="2 3">NCTC13645</strain>
    </source>
</reference>
<keyword evidence="1" id="KW-1133">Transmembrane helix</keyword>
<name>A0A380P1P2_WEIVI</name>
<dbReference type="EMBL" id="UHIV01000004">
    <property type="protein sequence ID" value="SUP58817.1"/>
    <property type="molecule type" value="Genomic_DNA"/>
</dbReference>
<protein>
    <submittedName>
        <fullName evidence="2">UDP-N-acetylmuramate--L-alanine ligase</fullName>
        <ecNumber evidence="2">6.3.2.8</ecNumber>
    </submittedName>
</protein>
<keyword evidence="2" id="KW-0436">Ligase</keyword>
<dbReference type="AlphaFoldDB" id="A0A380P1P2"/>
<keyword evidence="1" id="KW-0472">Membrane</keyword>
<dbReference type="GO" id="GO:0008763">
    <property type="term" value="F:UDP-N-acetylmuramate-L-alanine ligase activity"/>
    <property type="evidence" value="ECO:0007669"/>
    <property type="project" value="UniProtKB-EC"/>
</dbReference>
<gene>
    <name evidence="2" type="primary">murC_2</name>
    <name evidence="2" type="ORF">NCTC13645_01065</name>
</gene>
<organism evidence="2 3">
    <name type="scientific">Weissella viridescens</name>
    <name type="common">Lactobacillus viridescens</name>
    <dbReference type="NCBI Taxonomy" id="1629"/>
    <lineage>
        <taxon>Bacteria</taxon>
        <taxon>Bacillati</taxon>
        <taxon>Bacillota</taxon>
        <taxon>Bacilli</taxon>
        <taxon>Lactobacillales</taxon>
        <taxon>Lactobacillaceae</taxon>
        <taxon>Weissella</taxon>
    </lineage>
</organism>